<dbReference type="Proteomes" id="UP000292957">
    <property type="component" value="Unassembled WGS sequence"/>
</dbReference>
<dbReference type="EMBL" id="ML143389">
    <property type="protein sequence ID" value="TBU34324.1"/>
    <property type="molecule type" value="Genomic_DNA"/>
</dbReference>
<evidence type="ECO:0000256" key="1">
    <source>
        <dbReference type="SAM" id="MobiDB-lite"/>
    </source>
</evidence>
<organism evidence="2">
    <name type="scientific">Dichomitus squalens</name>
    <dbReference type="NCBI Taxonomy" id="114155"/>
    <lineage>
        <taxon>Eukaryota</taxon>
        <taxon>Fungi</taxon>
        <taxon>Dikarya</taxon>
        <taxon>Basidiomycota</taxon>
        <taxon>Agaricomycotina</taxon>
        <taxon>Agaricomycetes</taxon>
        <taxon>Polyporales</taxon>
        <taxon>Polyporaceae</taxon>
        <taxon>Dichomitus</taxon>
    </lineage>
</organism>
<reference evidence="2" key="1">
    <citation type="submission" date="2019-01" db="EMBL/GenBank/DDBJ databases">
        <title>Draft genome sequences of three monokaryotic isolates of the white-rot basidiomycete fungus Dichomitus squalens.</title>
        <authorList>
            <consortium name="DOE Joint Genome Institute"/>
            <person name="Lopez S.C."/>
            <person name="Andreopoulos B."/>
            <person name="Pangilinan J."/>
            <person name="Lipzen A."/>
            <person name="Riley R."/>
            <person name="Ahrendt S."/>
            <person name="Ng V."/>
            <person name="Barry K."/>
            <person name="Daum C."/>
            <person name="Grigoriev I.V."/>
            <person name="Hilden K.S."/>
            <person name="Makela M.R."/>
            <person name="de Vries R.P."/>
        </authorList>
    </citation>
    <scope>NUCLEOTIDE SEQUENCE [LARGE SCALE GENOMIC DNA]</scope>
    <source>
        <strain evidence="2">OM18370.1</strain>
    </source>
</reference>
<protein>
    <submittedName>
        <fullName evidence="2">Uncharacterized protein</fullName>
    </submittedName>
</protein>
<gene>
    <name evidence="2" type="ORF">BD311DRAFT_747537</name>
</gene>
<dbReference type="AlphaFoldDB" id="A0A4Q9N1G7"/>
<name>A0A4Q9N1G7_9APHY</name>
<feature type="compositionally biased region" description="Pro residues" evidence="1">
    <location>
        <begin position="40"/>
        <end position="54"/>
    </location>
</feature>
<proteinExistence type="predicted"/>
<accession>A0A4Q9N1G7</accession>
<feature type="region of interest" description="Disordered" evidence="1">
    <location>
        <begin position="1"/>
        <end position="85"/>
    </location>
</feature>
<evidence type="ECO:0000313" key="2">
    <source>
        <dbReference type="EMBL" id="TBU34324.1"/>
    </source>
</evidence>
<sequence length="157" mass="17567">MHSLQSPSRVLHSRRDHPYHLCPVHNNVSRRPAQHNIRQHPPPQLHRPSHPPSPSARHQEPTPVVPRTPTFARQPRTHPDPVHTPQAYRTDVIDLSARSRPYPTAFADGIVITSNAESVNNVSIPIRLLSLSASSPQITTSVLTTCEYTTRTSTSKQ</sequence>